<dbReference type="PROSITE" id="PS50290">
    <property type="entry name" value="PI3_4_KINASE_3"/>
    <property type="match status" value="1"/>
</dbReference>
<feature type="domain" description="PI3K/PI4K catalytic" evidence="7">
    <location>
        <begin position="431"/>
        <end position="531"/>
    </location>
</feature>
<evidence type="ECO:0000313" key="9">
    <source>
        <dbReference type="EMBL" id="VAH20081.1"/>
    </source>
</evidence>
<proteinExistence type="inferred from homology"/>
<dbReference type="EMBL" id="LT934112">
    <property type="protein sequence ID" value="VAH20081.1"/>
    <property type="molecule type" value="Genomic_DNA"/>
</dbReference>
<evidence type="ECO:0000256" key="4">
    <source>
        <dbReference type="ARBA" id="ARBA00022763"/>
    </source>
</evidence>
<dbReference type="Gene3D" id="3.30.1010.10">
    <property type="entry name" value="Phosphatidylinositol 3-kinase Catalytic Subunit, Chain A, domain 4"/>
    <property type="match status" value="1"/>
</dbReference>
<keyword evidence="6" id="KW-0539">Nucleus</keyword>
<feature type="domain" description="FAT" evidence="8">
    <location>
        <begin position="26"/>
        <end position="344"/>
    </location>
</feature>
<dbReference type="Pfam" id="PF23593">
    <property type="entry name" value="HEAT_ATR"/>
    <property type="match status" value="1"/>
</dbReference>
<keyword evidence="5" id="KW-0234">DNA repair</keyword>
<dbReference type="InterPro" id="IPR011009">
    <property type="entry name" value="Kinase-like_dom_sf"/>
</dbReference>
<dbReference type="InterPro" id="IPR000403">
    <property type="entry name" value="PI3/4_kinase_cat_dom"/>
</dbReference>
<comment type="similarity">
    <text evidence="2">Belongs to the PI3/PI4-kinase family. ATM subfamily.</text>
</comment>
<organism evidence="9 10">
    <name type="scientific">Triticum turgidum subsp. durum</name>
    <name type="common">Durum wheat</name>
    <name type="synonym">Triticum durum</name>
    <dbReference type="NCBI Taxonomy" id="4567"/>
    <lineage>
        <taxon>Eukaryota</taxon>
        <taxon>Viridiplantae</taxon>
        <taxon>Streptophyta</taxon>
        <taxon>Embryophyta</taxon>
        <taxon>Tracheophyta</taxon>
        <taxon>Spermatophyta</taxon>
        <taxon>Magnoliopsida</taxon>
        <taxon>Liliopsida</taxon>
        <taxon>Poales</taxon>
        <taxon>Poaceae</taxon>
        <taxon>BOP clade</taxon>
        <taxon>Pooideae</taxon>
        <taxon>Triticodae</taxon>
        <taxon>Triticeae</taxon>
        <taxon>Triticinae</taxon>
        <taxon>Triticum</taxon>
    </lineage>
</organism>
<dbReference type="PANTHER" id="PTHR11139:SF69">
    <property type="entry name" value="SERINE_THREONINE-PROTEIN KINASE ATR"/>
    <property type="match status" value="1"/>
</dbReference>
<name>A0A9R0R1C2_TRITD</name>
<keyword evidence="3" id="KW-0723">Serine/threonine-protein kinase</keyword>
<accession>A0A9R0R1C2</accession>
<dbReference type="Gramene" id="TRITD1Bv1G164720.1">
    <property type="protein sequence ID" value="TRITD1Bv1G164720.1"/>
    <property type="gene ID" value="TRITD1Bv1G164720"/>
</dbReference>
<dbReference type="InterPro" id="IPR014009">
    <property type="entry name" value="PIK_FAT"/>
</dbReference>
<dbReference type="GO" id="GO:0004674">
    <property type="term" value="F:protein serine/threonine kinase activity"/>
    <property type="evidence" value="ECO:0007669"/>
    <property type="project" value="UniProtKB-KW"/>
</dbReference>
<evidence type="ECO:0008006" key="11">
    <source>
        <dbReference type="Google" id="ProtNLM"/>
    </source>
</evidence>
<evidence type="ECO:0000259" key="7">
    <source>
        <dbReference type="PROSITE" id="PS50290"/>
    </source>
</evidence>
<dbReference type="SUPFAM" id="SSF56112">
    <property type="entry name" value="Protein kinase-like (PK-like)"/>
    <property type="match status" value="1"/>
</dbReference>
<evidence type="ECO:0000256" key="3">
    <source>
        <dbReference type="ARBA" id="ARBA00022527"/>
    </source>
</evidence>
<dbReference type="AlphaFoldDB" id="A0A9R0R1C2"/>
<protein>
    <recommendedName>
        <fullName evidence="11">FAT domain-containing protein</fullName>
    </recommendedName>
</protein>
<dbReference type="GO" id="GO:0006281">
    <property type="term" value="P:DNA repair"/>
    <property type="evidence" value="ECO:0007669"/>
    <property type="project" value="UniProtKB-KW"/>
</dbReference>
<sequence>MEPHTVHRHCDVLNCSLNMCHLQAMIAHADGLVCRIPQDKKTWCMQGVQAAWRLGRWDLMDEYLPEADKSLVCSSSENSASFDIGLAKIFKAMMNTDQFMVAEKIAQSKQAMLVPLAAAGMDSYMCAYPYIVKLHMLCELEDFNSLRGDESFLDKTFSVDDPKFLKLTTDWDNRLRCTQSSLSAREPLLAFQRMFYNLSHMNSQVGNCWLQYAKLCRLAGHYEAAHRAILEADASGAPNVHMEKAKHLWNIRNFVSHVFSSHYFDPCRDLNHLIIPSHLQMLSIIHGSTRDLPTYQWLTVLSQLISRICHQNGEVVKTARQIITSVLQACPQQALWMMAAVSKSTVSARKDAATQILNSAKKGCRKGGNVALFNQFPSLIEHLIKLCFHPGQPKAKAINISTEFSSLKRMMPLGIILPVQQSLTVTLPSYDSRDCQGSRSILCTHLTRVVFLGSGGVARPFLCKPKDGLRKEKDARVMEFNAVINRLLSKVPESRRRRKLYIRTLAVVPLTEDCGLNMMDGLGIAGRVSCF</sequence>
<keyword evidence="3" id="KW-0418">Kinase</keyword>
<dbReference type="GO" id="GO:0005634">
    <property type="term" value="C:nucleus"/>
    <property type="evidence" value="ECO:0007669"/>
    <property type="project" value="UniProtKB-SubCell"/>
</dbReference>
<comment type="subcellular location">
    <subcellularLocation>
        <location evidence="1">Nucleus</location>
    </subcellularLocation>
</comment>
<dbReference type="GO" id="GO:0005694">
    <property type="term" value="C:chromosome"/>
    <property type="evidence" value="ECO:0007669"/>
    <property type="project" value="TreeGrafter"/>
</dbReference>
<evidence type="ECO:0000256" key="2">
    <source>
        <dbReference type="ARBA" id="ARBA00010769"/>
    </source>
</evidence>
<dbReference type="PANTHER" id="PTHR11139">
    <property type="entry name" value="ATAXIA TELANGIECTASIA MUTATED ATM -RELATED"/>
    <property type="match status" value="1"/>
</dbReference>
<dbReference type="InterPro" id="IPR057564">
    <property type="entry name" value="HEAT_ATR"/>
</dbReference>
<evidence type="ECO:0000313" key="10">
    <source>
        <dbReference type="Proteomes" id="UP000324705"/>
    </source>
</evidence>
<dbReference type="Proteomes" id="UP000324705">
    <property type="component" value="Chromosome 1B"/>
</dbReference>
<evidence type="ECO:0000256" key="6">
    <source>
        <dbReference type="ARBA" id="ARBA00023242"/>
    </source>
</evidence>
<dbReference type="PROSITE" id="PS51189">
    <property type="entry name" value="FAT"/>
    <property type="match status" value="1"/>
</dbReference>
<dbReference type="Pfam" id="PF02259">
    <property type="entry name" value="FAT"/>
    <property type="match status" value="1"/>
</dbReference>
<dbReference type="InterPro" id="IPR050517">
    <property type="entry name" value="DDR_Repair_Kinase"/>
</dbReference>
<dbReference type="GO" id="GO:0000077">
    <property type="term" value="P:DNA damage checkpoint signaling"/>
    <property type="evidence" value="ECO:0007669"/>
    <property type="project" value="TreeGrafter"/>
</dbReference>
<evidence type="ECO:0000256" key="5">
    <source>
        <dbReference type="ARBA" id="ARBA00023204"/>
    </source>
</evidence>
<keyword evidence="4" id="KW-0227">DNA damage</keyword>
<dbReference type="GO" id="GO:0000723">
    <property type="term" value="P:telomere maintenance"/>
    <property type="evidence" value="ECO:0007669"/>
    <property type="project" value="TreeGrafter"/>
</dbReference>
<dbReference type="OMA" id="CGLNMMD"/>
<reference evidence="9 10" key="1">
    <citation type="submission" date="2017-09" db="EMBL/GenBank/DDBJ databases">
        <authorList>
            <consortium name="International Durum Wheat Genome Sequencing Consortium (IDWGSC)"/>
            <person name="Milanesi L."/>
        </authorList>
    </citation>
    <scope>NUCLEOTIDE SEQUENCE [LARGE SCALE GENOMIC DNA]</scope>
    <source>
        <strain evidence="10">cv. Svevo</strain>
    </source>
</reference>
<gene>
    <name evidence="9" type="ORF">TRITD_1Bv1G164720</name>
</gene>
<evidence type="ECO:0000259" key="8">
    <source>
        <dbReference type="PROSITE" id="PS51189"/>
    </source>
</evidence>
<dbReference type="InterPro" id="IPR003151">
    <property type="entry name" value="PIK-rel_kinase_FAT"/>
</dbReference>
<evidence type="ECO:0000256" key="1">
    <source>
        <dbReference type="ARBA" id="ARBA00004123"/>
    </source>
</evidence>
<keyword evidence="3" id="KW-0808">Transferase</keyword>
<keyword evidence="10" id="KW-1185">Reference proteome</keyword>